<dbReference type="GO" id="GO:0005737">
    <property type="term" value="C:cytoplasm"/>
    <property type="evidence" value="ECO:0007669"/>
    <property type="project" value="TreeGrafter"/>
</dbReference>
<name>A0A512CXM5_9MICO</name>
<evidence type="ECO:0000313" key="2">
    <source>
        <dbReference type="EMBL" id="GEO28963.1"/>
    </source>
</evidence>
<dbReference type="PANTHER" id="PTHR48079:SF6">
    <property type="entry name" value="NAD(P)-BINDING DOMAIN-CONTAINING PROTEIN-RELATED"/>
    <property type="match status" value="1"/>
</dbReference>
<dbReference type="InterPro" id="IPR001509">
    <property type="entry name" value="Epimerase_deHydtase"/>
</dbReference>
<dbReference type="OrthoDB" id="3174087at2"/>
<dbReference type="Pfam" id="PF01370">
    <property type="entry name" value="Epimerase"/>
    <property type="match status" value="1"/>
</dbReference>
<dbReference type="SUPFAM" id="SSF51735">
    <property type="entry name" value="NAD(P)-binding Rossmann-fold domains"/>
    <property type="match status" value="1"/>
</dbReference>
<dbReference type="GO" id="GO:0004029">
    <property type="term" value="F:aldehyde dehydrogenase (NAD+) activity"/>
    <property type="evidence" value="ECO:0007669"/>
    <property type="project" value="TreeGrafter"/>
</dbReference>
<dbReference type="Gene3D" id="3.40.50.720">
    <property type="entry name" value="NAD(P)-binding Rossmann-like Domain"/>
    <property type="match status" value="1"/>
</dbReference>
<dbReference type="InterPro" id="IPR036291">
    <property type="entry name" value="NAD(P)-bd_dom_sf"/>
</dbReference>
<comment type="caution">
    <text evidence="2">The sequence shown here is derived from an EMBL/GenBank/DDBJ whole genome shotgun (WGS) entry which is preliminary data.</text>
</comment>
<sequence>MRVAVTGASGFVGGAVLDVLLSRGHDVLAVSRRPVAPRAGLEHRRWDLTTGPLADPPPVDVVVHAAAHVDEWDPWAVHEAVTVAGTRAVLTTWPGARVVLVSSCSVYPLRASRDPRHLLSEDVPPTRHPLSAYPRAKAAQERLVLDRAGAVVLRPHAVHGLDDPTLLPRLARARRRGRLVCPGGADTLVHLTDVRLLAEAVAAACENPRSPKVVNVADAQPLRLAAVAEGVAGANCWSERPLFTGPPTAWAAALALEGAARLSRASAPPVLTAYAVSHLAVSRVFDTTLLRERLGVVPRATDLSRWRRTERATVAPDSHP</sequence>
<dbReference type="RefSeq" id="WP_147063549.1">
    <property type="nucleotide sequence ID" value="NZ_BAAARO010000021.1"/>
</dbReference>
<dbReference type="Proteomes" id="UP000321534">
    <property type="component" value="Unassembled WGS sequence"/>
</dbReference>
<proteinExistence type="predicted"/>
<dbReference type="PANTHER" id="PTHR48079">
    <property type="entry name" value="PROTEIN YEEZ"/>
    <property type="match status" value="1"/>
</dbReference>
<accession>A0A512CXM5</accession>
<dbReference type="EMBL" id="BJYX01000002">
    <property type="protein sequence ID" value="GEO28963.1"/>
    <property type="molecule type" value="Genomic_DNA"/>
</dbReference>
<protein>
    <submittedName>
        <fullName evidence="2">NAD-dependent epimerase</fullName>
    </submittedName>
</protein>
<dbReference type="AlphaFoldDB" id="A0A512CXM5"/>
<evidence type="ECO:0000259" key="1">
    <source>
        <dbReference type="Pfam" id="PF01370"/>
    </source>
</evidence>
<reference evidence="2 3" key="1">
    <citation type="submission" date="2019-07" db="EMBL/GenBank/DDBJ databases">
        <title>Whole genome shotgun sequence of Terrabacter aerolatus NBRC 106305.</title>
        <authorList>
            <person name="Hosoyama A."/>
            <person name="Uohara A."/>
            <person name="Ohji S."/>
            <person name="Ichikawa N."/>
        </authorList>
    </citation>
    <scope>NUCLEOTIDE SEQUENCE [LARGE SCALE GENOMIC DNA]</scope>
    <source>
        <strain evidence="2 3">NBRC 106305</strain>
    </source>
</reference>
<organism evidence="2 3">
    <name type="scientific">Terrabacter aerolatus</name>
    <dbReference type="NCBI Taxonomy" id="422442"/>
    <lineage>
        <taxon>Bacteria</taxon>
        <taxon>Bacillati</taxon>
        <taxon>Actinomycetota</taxon>
        <taxon>Actinomycetes</taxon>
        <taxon>Micrococcales</taxon>
        <taxon>Intrasporangiaceae</taxon>
        <taxon>Terrabacter</taxon>
    </lineage>
</organism>
<dbReference type="InterPro" id="IPR051783">
    <property type="entry name" value="NAD(P)-dependent_oxidoreduct"/>
</dbReference>
<evidence type="ECO:0000313" key="3">
    <source>
        <dbReference type="Proteomes" id="UP000321534"/>
    </source>
</evidence>
<keyword evidence="3" id="KW-1185">Reference proteome</keyword>
<gene>
    <name evidence="2" type="ORF">TAE01_07730</name>
</gene>
<feature type="domain" description="NAD-dependent epimerase/dehydratase" evidence="1">
    <location>
        <begin position="3"/>
        <end position="217"/>
    </location>
</feature>